<dbReference type="Proteomes" id="UP000542210">
    <property type="component" value="Unassembled WGS sequence"/>
</dbReference>
<dbReference type="Gene3D" id="3.40.630.30">
    <property type="match status" value="1"/>
</dbReference>
<evidence type="ECO:0000259" key="1">
    <source>
        <dbReference type="PROSITE" id="PS51186"/>
    </source>
</evidence>
<dbReference type="InterPro" id="IPR000182">
    <property type="entry name" value="GNAT_dom"/>
</dbReference>
<dbReference type="AlphaFoldDB" id="A0A7W7DBF4"/>
<dbReference type="PANTHER" id="PTHR46067:SF27">
    <property type="entry name" value="ACYL-COA N-ACYLTRANSFERASES (NAT) SUPERFAMILY PROTEIN"/>
    <property type="match status" value="1"/>
</dbReference>
<dbReference type="RefSeq" id="WP_203958794.1">
    <property type="nucleotide sequence ID" value="NZ_BOOV01000001.1"/>
</dbReference>
<dbReference type="GO" id="GO:0016747">
    <property type="term" value="F:acyltransferase activity, transferring groups other than amino-acyl groups"/>
    <property type="evidence" value="ECO:0007669"/>
    <property type="project" value="InterPro"/>
</dbReference>
<keyword evidence="3" id="KW-1185">Reference proteome</keyword>
<comment type="caution">
    <text evidence="2">The sequence shown here is derived from an EMBL/GenBank/DDBJ whole genome shotgun (WGS) entry which is preliminary data.</text>
</comment>
<dbReference type="InterPro" id="IPR016181">
    <property type="entry name" value="Acyl_CoA_acyltransferase"/>
</dbReference>
<keyword evidence="2" id="KW-0808">Transferase</keyword>
<dbReference type="PANTHER" id="PTHR46067">
    <property type="entry name" value="ACYL-COA N-ACYLTRANSFERASES (NAT) SUPERFAMILY PROTEIN"/>
    <property type="match status" value="1"/>
</dbReference>
<sequence length="175" mass="19362">MADTVTLRAFTEDDLGFLDRLGRDPDAAGTFLWTGFTDPRARRRRFEEDGYVSPHSTALAVRLADGTVAGLVSWQASGVAAHNLGARYEIGAALLPEHRGRGIGTLAQRALVDHLFRYTRVHRLEAFTEAGNLAERRTLERVGFTLEGVLRQTHFRDGAWRDAAVYALIRDDGPA</sequence>
<dbReference type="EMBL" id="JACHND010000001">
    <property type="protein sequence ID" value="MBB4703755.1"/>
    <property type="molecule type" value="Genomic_DNA"/>
</dbReference>
<accession>A0A7W7DBF4</accession>
<evidence type="ECO:0000313" key="2">
    <source>
        <dbReference type="EMBL" id="MBB4703755.1"/>
    </source>
</evidence>
<dbReference type="Pfam" id="PF13302">
    <property type="entry name" value="Acetyltransf_3"/>
    <property type="match status" value="1"/>
</dbReference>
<dbReference type="SUPFAM" id="SSF55729">
    <property type="entry name" value="Acyl-CoA N-acyltransferases (Nat)"/>
    <property type="match status" value="1"/>
</dbReference>
<feature type="domain" description="N-acetyltransferase" evidence="1">
    <location>
        <begin position="5"/>
        <end position="172"/>
    </location>
</feature>
<reference evidence="2 3" key="1">
    <citation type="submission" date="2020-08" db="EMBL/GenBank/DDBJ databases">
        <title>Sequencing the genomes of 1000 actinobacteria strains.</title>
        <authorList>
            <person name="Klenk H.-P."/>
        </authorList>
    </citation>
    <scope>NUCLEOTIDE SEQUENCE [LARGE SCALE GENOMIC DNA]</scope>
    <source>
        <strain evidence="2 3">DSM 45784</strain>
    </source>
</reference>
<evidence type="ECO:0000313" key="3">
    <source>
        <dbReference type="Proteomes" id="UP000542210"/>
    </source>
</evidence>
<organism evidence="2 3">
    <name type="scientific">Sphaerisporangium siamense</name>
    <dbReference type="NCBI Taxonomy" id="795645"/>
    <lineage>
        <taxon>Bacteria</taxon>
        <taxon>Bacillati</taxon>
        <taxon>Actinomycetota</taxon>
        <taxon>Actinomycetes</taxon>
        <taxon>Streptosporangiales</taxon>
        <taxon>Streptosporangiaceae</taxon>
        <taxon>Sphaerisporangium</taxon>
    </lineage>
</organism>
<dbReference type="PROSITE" id="PS51186">
    <property type="entry name" value="GNAT"/>
    <property type="match status" value="1"/>
</dbReference>
<gene>
    <name evidence="2" type="ORF">BJ982_005299</name>
</gene>
<proteinExistence type="predicted"/>
<protein>
    <submittedName>
        <fullName evidence="2">RimJ/RimL family protein N-acetyltransferase</fullName>
    </submittedName>
</protein>
<name>A0A7W7DBF4_9ACTN</name>